<dbReference type="RefSeq" id="WP_377946234.1">
    <property type="nucleotide sequence ID" value="NZ_JBHUCX010000102.1"/>
</dbReference>
<sequence length="57" mass="6501">MFKFIFAMIIPVIIFIYTLSFMRWMYRQKHTAAAASAAVLGILAVFISGAALWRMIT</sequence>
<keyword evidence="1" id="KW-0472">Membrane</keyword>
<name>A0ABW4JQN9_9BACL</name>
<gene>
    <name evidence="2" type="ORF">ACFSB2_26405</name>
</gene>
<feature type="transmembrane region" description="Helical" evidence="1">
    <location>
        <begin position="6"/>
        <end position="26"/>
    </location>
</feature>
<feature type="transmembrane region" description="Helical" evidence="1">
    <location>
        <begin position="33"/>
        <end position="56"/>
    </location>
</feature>
<dbReference type="Proteomes" id="UP001597079">
    <property type="component" value="Unassembled WGS sequence"/>
</dbReference>
<evidence type="ECO:0000313" key="3">
    <source>
        <dbReference type="Proteomes" id="UP001597079"/>
    </source>
</evidence>
<organism evidence="2 3">
    <name type="scientific">Alicyclobacillus fodiniaquatilis</name>
    <dbReference type="NCBI Taxonomy" id="1661150"/>
    <lineage>
        <taxon>Bacteria</taxon>
        <taxon>Bacillati</taxon>
        <taxon>Bacillota</taxon>
        <taxon>Bacilli</taxon>
        <taxon>Bacillales</taxon>
        <taxon>Alicyclobacillaceae</taxon>
        <taxon>Alicyclobacillus</taxon>
    </lineage>
</organism>
<comment type="caution">
    <text evidence="2">The sequence shown here is derived from an EMBL/GenBank/DDBJ whole genome shotgun (WGS) entry which is preliminary data.</text>
</comment>
<evidence type="ECO:0000313" key="2">
    <source>
        <dbReference type="EMBL" id="MFD1678204.1"/>
    </source>
</evidence>
<keyword evidence="1" id="KW-0812">Transmembrane</keyword>
<dbReference type="EMBL" id="JBHUCX010000102">
    <property type="protein sequence ID" value="MFD1678204.1"/>
    <property type="molecule type" value="Genomic_DNA"/>
</dbReference>
<proteinExistence type="predicted"/>
<protein>
    <submittedName>
        <fullName evidence="2">Uncharacterized protein</fullName>
    </submittedName>
</protein>
<accession>A0ABW4JQN9</accession>
<keyword evidence="1" id="KW-1133">Transmembrane helix</keyword>
<evidence type="ECO:0000256" key="1">
    <source>
        <dbReference type="SAM" id="Phobius"/>
    </source>
</evidence>
<keyword evidence="3" id="KW-1185">Reference proteome</keyword>
<reference evidence="3" key="1">
    <citation type="journal article" date="2019" name="Int. J. Syst. Evol. Microbiol.">
        <title>The Global Catalogue of Microorganisms (GCM) 10K type strain sequencing project: providing services to taxonomists for standard genome sequencing and annotation.</title>
        <authorList>
            <consortium name="The Broad Institute Genomics Platform"/>
            <consortium name="The Broad Institute Genome Sequencing Center for Infectious Disease"/>
            <person name="Wu L."/>
            <person name="Ma J."/>
        </authorList>
    </citation>
    <scope>NUCLEOTIDE SEQUENCE [LARGE SCALE GENOMIC DNA]</scope>
    <source>
        <strain evidence="3">CGMCC 1.12286</strain>
    </source>
</reference>